<protein>
    <submittedName>
        <fullName evidence="2">Uncharacterized protein</fullName>
    </submittedName>
</protein>
<keyword evidence="1" id="KW-0175">Coiled coil</keyword>
<sequence length="370" mass="40352">MVTVVLVLLCVAVGVLELYAGRQSKYQAEAFVSRVRDLHDLVLRQHNRLETTGRELNEEITEVKQRMLPDLGFRVSQHGGRIDEMSSLLHRAEEYIRAQAIRLHELEKQREVLAELRGRLSDMESAQPPVAVPAVAGASGEARMEAALSRIADLETDRGRVMELHRDLSSTLEEIEEVVADLLGYASGELDHAITSTLDDGTEPLTTVGGSLMSADPALREVLADVYERCVEGSGLHIRFRSVEENLTRYYLTGRMLEELGGGYTSLLLSLTMDTGLAATRHGAGGDAASVRALLRALHESAGAVAKIGPLVVSRTTDTLVCGVLSHVQSAEFERRGLLADPASATARLRELAVHQFWDLTAWAVRPASG</sequence>
<reference evidence="2 3" key="1">
    <citation type="submission" date="2018-11" db="EMBL/GenBank/DDBJ databases">
        <title>Sequencing the genomes of 1000 actinobacteria strains.</title>
        <authorList>
            <person name="Klenk H.-P."/>
        </authorList>
    </citation>
    <scope>NUCLEOTIDE SEQUENCE [LARGE SCALE GENOMIC DNA]</scope>
    <source>
        <strain evidence="2 3">DSM 44254</strain>
    </source>
</reference>
<evidence type="ECO:0000256" key="1">
    <source>
        <dbReference type="SAM" id="Coils"/>
    </source>
</evidence>
<dbReference type="OrthoDB" id="3450861at2"/>
<dbReference type="AlphaFoldDB" id="A0A3N1D5I9"/>
<keyword evidence="3" id="KW-1185">Reference proteome</keyword>
<name>A0A3N1D5I9_9ACTN</name>
<gene>
    <name evidence="2" type="ORF">EDD29_6507</name>
</gene>
<organism evidence="2 3">
    <name type="scientific">Actinocorallia herbida</name>
    <dbReference type="NCBI Taxonomy" id="58109"/>
    <lineage>
        <taxon>Bacteria</taxon>
        <taxon>Bacillati</taxon>
        <taxon>Actinomycetota</taxon>
        <taxon>Actinomycetes</taxon>
        <taxon>Streptosporangiales</taxon>
        <taxon>Thermomonosporaceae</taxon>
        <taxon>Actinocorallia</taxon>
    </lineage>
</organism>
<dbReference type="EMBL" id="RJKE01000001">
    <property type="protein sequence ID" value="ROO88825.1"/>
    <property type="molecule type" value="Genomic_DNA"/>
</dbReference>
<evidence type="ECO:0000313" key="3">
    <source>
        <dbReference type="Proteomes" id="UP000272400"/>
    </source>
</evidence>
<comment type="caution">
    <text evidence="2">The sequence shown here is derived from an EMBL/GenBank/DDBJ whole genome shotgun (WGS) entry which is preliminary data.</text>
</comment>
<accession>A0A3N1D5I9</accession>
<proteinExistence type="predicted"/>
<dbReference type="RefSeq" id="WP_123668014.1">
    <property type="nucleotide sequence ID" value="NZ_RJKE01000001.1"/>
</dbReference>
<feature type="coiled-coil region" evidence="1">
    <location>
        <begin position="46"/>
        <end position="126"/>
    </location>
</feature>
<evidence type="ECO:0000313" key="2">
    <source>
        <dbReference type="EMBL" id="ROO88825.1"/>
    </source>
</evidence>
<dbReference type="Proteomes" id="UP000272400">
    <property type="component" value="Unassembled WGS sequence"/>
</dbReference>